<evidence type="ECO:0000313" key="4">
    <source>
        <dbReference type="Proteomes" id="UP000015105"/>
    </source>
</evidence>
<reference evidence="4" key="1">
    <citation type="journal article" date="2014" name="Science">
        <title>Ancient hybridizations among the ancestral genomes of bread wheat.</title>
        <authorList>
            <consortium name="International Wheat Genome Sequencing Consortium,"/>
            <person name="Marcussen T."/>
            <person name="Sandve S.R."/>
            <person name="Heier L."/>
            <person name="Spannagl M."/>
            <person name="Pfeifer M."/>
            <person name="Jakobsen K.S."/>
            <person name="Wulff B.B."/>
            <person name="Steuernagel B."/>
            <person name="Mayer K.F."/>
            <person name="Olsen O.A."/>
        </authorList>
    </citation>
    <scope>NUCLEOTIDE SEQUENCE [LARGE SCALE GENOMIC DNA]</scope>
    <source>
        <strain evidence="4">cv. AL8/78</strain>
    </source>
</reference>
<dbReference type="GO" id="GO:0004185">
    <property type="term" value="F:serine-type carboxypeptidase activity"/>
    <property type="evidence" value="ECO:0007669"/>
    <property type="project" value="InterPro"/>
</dbReference>
<dbReference type="AlphaFoldDB" id="A0A453HAV2"/>
<dbReference type="Gramene" id="AET4Gv20126600.4">
    <property type="protein sequence ID" value="AET4Gv20126600.4"/>
    <property type="gene ID" value="AET4Gv20126600"/>
</dbReference>
<reference evidence="4" key="2">
    <citation type="journal article" date="2017" name="Nat. Plants">
        <title>The Aegilops tauschii genome reveals multiple impacts of transposons.</title>
        <authorList>
            <person name="Zhao G."/>
            <person name="Zou C."/>
            <person name="Li K."/>
            <person name="Wang K."/>
            <person name="Li T."/>
            <person name="Gao L."/>
            <person name="Zhang X."/>
            <person name="Wang H."/>
            <person name="Yang Z."/>
            <person name="Liu X."/>
            <person name="Jiang W."/>
            <person name="Mao L."/>
            <person name="Kong X."/>
            <person name="Jiao Y."/>
            <person name="Jia J."/>
        </authorList>
    </citation>
    <scope>NUCLEOTIDE SEQUENCE [LARGE SCALE GENOMIC DNA]</scope>
    <source>
        <strain evidence="4">cv. AL8/78</strain>
    </source>
</reference>
<protein>
    <submittedName>
        <fullName evidence="3">Uncharacterized protein</fullName>
    </submittedName>
</protein>
<dbReference type="EnsemblPlants" id="AET4Gv20126600.4">
    <property type="protein sequence ID" value="AET4Gv20126600.4"/>
    <property type="gene ID" value="AET4Gv20126600"/>
</dbReference>
<dbReference type="InterPro" id="IPR029058">
    <property type="entry name" value="AB_hydrolase_fold"/>
</dbReference>
<evidence type="ECO:0000256" key="2">
    <source>
        <dbReference type="SAM" id="MobiDB-lite"/>
    </source>
</evidence>
<dbReference type="Proteomes" id="UP000015105">
    <property type="component" value="Chromosome 4D"/>
</dbReference>
<organism evidence="3 4">
    <name type="scientific">Aegilops tauschii subsp. strangulata</name>
    <name type="common">Goatgrass</name>
    <dbReference type="NCBI Taxonomy" id="200361"/>
    <lineage>
        <taxon>Eukaryota</taxon>
        <taxon>Viridiplantae</taxon>
        <taxon>Streptophyta</taxon>
        <taxon>Embryophyta</taxon>
        <taxon>Tracheophyta</taxon>
        <taxon>Spermatophyta</taxon>
        <taxon>Magnoliopsida</taxon>
        <taxon>Liliopsida</taxon>
        <taxon>Poales</taxon>
        <taxon>Poaceae</taxon>
        <taxon>BOP clade</taxon>
        <taxon>Pooideae</taxon>
        <taxon>Triticodae</taxon>
        <taxon>Triticeae</taxon>
        <taxon>Triticinae</taxon>
        <taxon>Aegilops</taxon>
    </lineage>
</organism>
<dbReference type="Gene3D" id="3.40.50.1820">
    <property type="entry name" value="alpha/beta hydrolase"/>
    <property type="match status" value="1"/>
</dbReference>
<dbReference type="SUPFAM" id="SSF53474">
    <property type="entry name" value="alpha/beta-Hydrolases"/>
    <property type="match status" value="1"/>
</dbReference>
<name>A0A453HAV2_AEGTS</name>
<comment type="similarity">
    <text evidence="1">Belongs to the peptidase S10 family.</text>
</comment>
<feature type="region of interest" description="Disordered" evidence="2">
    <location>
        <begin position="1"/>
        <end position="61"/>
    </location>
</feature>
<reference evidence="3" key="4">
    <citation type="submission" date="2019-03" db="UniProtKB">
        <authorList>
            <consortium name="EnsemblPlants"/>
        </authorList>
    </citation>
    <scope>IDENTIFICATION</scope>
</reference>
<reference evidence="3" key="3">
    <citation type="journal article" date="2017" name="Nature">
        <title>Genome sequence of the progenitor of the wheat D genome Aegilops tauschii.</title>
        <authorList>
            <person name="Luo M.C."/>
            <person name="Gu Y.Q."/>
            <person name="Puiu D."/>
            <person name="Wang H."/>
            <person name="Twardziok S.O."/>
            <person name="Deal K.R."/>
            <person name="Huo N."/>
            <person name="Zhu T."/>
            <person name="Wang L."/>
            <person name="Wang Y."/>
            <person name="McGuire P.E."/>
            <person name="Liu S."/>
            <person name="Long H."/>
            <person name="Ramasamy R.K."/>
            <person name="Rodriguez J.C."/>
            <person name="Van S.L."/>
            <person name="Yuan L."/>
            <person name="Wang Z."/>
            <person name="Xia Z."/>
            <person name="Xiao L."/>
            <person name="Anderson O.D."/>
            <person name="Ouyang S."/>
            <person name="Liang Y."/>
            <person name="Zimin A.V."/>
            <person name="Pertea G."/>
            <person name="Qi P."/>
            <person name="Bennetzen J.L."/>
            <person name="Dai X."/>
            <person name="Dawson M.W."/>
            <person name="Muller H.G."/>
            <person name="Kugler K."/>
            <person name="Rivarola-Duarte L."/>
            <person name="Spannagl M."/>
            <person name="Mayer K.F.X."/>
            <person name="Lu F.H."/>
            <person name="Bevan M.W."/>
            <person name="Leroy P."/>
            <person name="Li P."/>
            <person name="You F.M."/>
            <person name="Sun Q."/>
            <person name="Liu Z."/>
            <person name="Lyons E."/>
            <person name="Wicker T."/>
            <person name="Salzberg S.L."/>
            <person name="Devos K.M."/>
            <person name="Dvorak J."/>
        </authorList>
    </citation>
    <scope>NUCLEOTIDE SEQUENCE [LARGE SCALE GENOMIC DNA]</scope>
    <source>
        <strain evidence="3">cv. AL8/78</strain>
    </source>
</reference>
<dbReference type="InterPro" id="IPR001563">
    <property type="entry name" value="Peptidase_S10"/>
</dbReference>
<keyword evidence="4" id="KW-1185">Reference proteome</keyword>
<sequence length="204" mass="21825">MADTWAWRRRQGRSSSTTSPSRSGAPARTPSSSSSPAGLAAQASAASPSKLVSPPNSRSRPVRFSTASIYLCSCSICIHDPSSSCTAGPVKYVLAPYTGGLPQLVHNPLSWTKVRSTLINHGAQLIAQRVSSSNLELNLWFTDDDDDQMASIIFLDSPVCSGFSYARDPKGCDVGDYSSSLQVQRFLNKVTIELAQCNNSVPLP</sequence>
<dbReference type="GO" id="GO:0006508">
    <property type="term" value="P:proteolysis"/>
    <property type="evidence" value="ECO:0007669"/>
    <property type="project" value="InterPro"/>
</dbReference>
<feature type="compositionally biased region" description="Low complexity" evidence="2">
    <location>
        <begin position="13"/>
        <end position="49"/>
    </location>
</feature>
<evidence type="ECO:0000256" key="1">
    <source>
        <dbReference type="ARBA" id="ARBA00009431"/>
    </source>
</evidence>
<reference evidence="3" key="5">
    <citation type="journal article" date="2021" name="G3 (Bethesda)">
        <title>Aegilops tauschii genome assembly Aet v5.0 features greater sequence contiguity and improved annotation.</title>
        <authorList>
            <person name="Wang L."/>
            <person name="Zhu T."/>
            <person name="Rodriguez J.C."/>
            <person name="Deal K.R."/>
            <person name="Dubcovsky J."/>
            <person name="McGuire P.E."/>
            <person name="Lux T."/>
            <person name="Spannagl M."/>
            <person name="Mayer K.F.X."/>
            <person name="Baldrich P."/>
            <person name="Meyers B.C."/>
            <person name="Huo N."/>
            <person name="Gu Y.Q."/>
            <person name="Zhou H."/>
            <person name="Devos K.M."/>
            <person name="Bennetzen J.L."/>
            <person name="Unver T."/>
            <person name="Budak H."/>
            <person name="Gulick P.J."/>
            <person name="Galiba G."/>
            <person name="Kalapos B."/>
            <person name="Nelson D.R."/>
            <person name="Li P."/>
            <person name="You F.M."/>
            <person name="Luo M.C."/>
            <person name="Dvorak J."/>
        </authorList>
    </citation>
    <scope>NUCLEOTIDE SEQUENCE [LARGE SCALE GENOMIC DNA]</scope>
    <source>
        <strain evidence="3">cv. AL8/78</strain>
    </source>
</reference>
<evidence type="ECO:0000313" key="3">
    <source>
        <dbReference type="EnsemblPlants" id="AET4Gv20126600.4"/>
    </source>
</evidence>
<dbReference type="Pfam" id="PF00450">
    <property type="entry name" value="Peptidase_S10"/>
    <property type="match status" value="1"/>
</dbReference>
<accession>A0A453HAV2</accession>
<proteinExistence type="inferred from homology"/>